<dbReference type="InterPro" id="IPR011042">
    <property type="entry name" value="6-blade_b-propeller_TolB-like"/>
</dbReference>
<reference evidence="2" key="1">
    <citation type="submission" date="2018-05" db="EMBL/GenBank/DDBJ databases">
        <authorList>
            <person name="Lanie J.A."/>
            <person name="Ng W.-L."/>
            <person name="Kazmierczak K.M."/>
            <person name="Andrzejewski T.M."/>
            <person name="Davidsen T.M."/>
            <person name="Wayne K.J."/>
            <person name="Tettelin H."/>
            <person name="Glass J.I."/>
            <person name="Rusch D."/>
            <person name="Podicherti R."/>
            <person name="Tsui H.-C.T."/>
            <person name="Winkler M.E."/>
        </authorList>
    </citation>
    <scope>NUCLEOTIDE SEQUENCE</scope>
</reference>
<name>A0A381T6M5_9ZZZZ</name>
<dbReference type="EMBL" id="UINC01004107">
    <property type="protein sequence ID" value="SVA11846.1"/>
    <property type="molecule type" value="Genomic_DNA"/>
</dbReference>
<feature type="non-terminal residue" evidence="2">
    <location>
        <position position="776"/>
    </location>
</feature>
<proteinExistence type="inferred from homology"/>
<gene>
    <name evidence="2" type="ORF">METZ01_LOCUS64700</name>
</gene>
<dbReference type="AlphaFoldDB" id="A0A381T6M5"/>
<sequence length="776" mass="83685">MRTKFPFAVMAWMLLASAVNGQIPRYGLSTRVELHMLPAVTSGPLDPTWHPDGSALAYSMRGDIWIQRIGTDQAQAITQGPGYYFEPSWSPDGKWLVLVVDMAGQLDIAVVRPDGSGLRRLTSDSSVDVQPAWTPDGRFVVFASARGRDFDIVRYEMATGAVRTLAGGRGNQFQPAPSPDGLTLAFIAGVTGRLGSGGLWTIPMEGGEPTLVHYEETSYRAAPAWVPDGSALVFASDVAGSYDLATVPSAGGNRVRLTTEPLDEFAPAVSPDGRLVAFVGNQDGATALWVTSRFGGRSEAWHPITPTRLSPLYEPAILRGRVLGPDGTTVPARIQILASDGRGYVPADGFHRVSPASEIHYFHSAGEFEVMVPAGDVRVEALRGFEWIPADETVSAPADRTATVELRMERLSDPGQSNWVSGDTHVHDLHEGRYGLSQQEFFDQLRADDLHITNDLIHMDGTKIMGRWGDLTGEDYSGSTDDYVLRYTQEFRGSLGHVGLLGVNEFITPLIGGTSGSPYPADGLKLMYLDSIRVLGGIGGFMHPYTLGSGTPGTPEWAAQSDIPIHTILGRGDFYDIVSIASDELASADMYYHMLNVGARLPATGGTDNFSNVWRDPSGGTARTYARLDGLISWRTWIEAVRAGRTVATNGPLLFAEVDGQEPGSELSSRGQVTVEVDLATIAPVEVIEIIVDGEVARTISVGEGGHQLTAQESIPVDGARWIAVRARGGKARYSGDNYTFAHTTPVYFTDASPNDASRASADFLTAVIEEIWRRV</sequence>
<dbReference type="SUPFAM" id="SSF82171">
    <property type="entry name" value="DPP6 N-terminal domain-like"/>
    <property type="match status" value="1"/>
</dbReference>
<evidence type="ECO:0000313" key="2">
    <source>
        <dbReference type="EMBL" id="SVA11846.1"/>
    </source>
</evidence>
<dbReference type="PANTHER" id="PTHR36842:SF1">
    <property type="entry name" value="PROTEIN TOLB"/>
    <property type="match status" value="1"/>
</dbReference>
<dbReference type="NCBIfam" id="NF038032">
    <property type="entry name" value="CehA_McbA_metalo"/>
    <property type="match status" value="1"/>
</dbReference>
<dbReference type="Gene3D" id="2.120.10.30">
    <property type="entry name" value="TolB, C-terminal domain"/>
    <property type="match status" value="2"/>
</dbReference>
<evidence type="ECO:0000256" key="1">
    <source>
        <dbReference type="ARBA" id="ARBA00009820"/>
    </source>
</evidence>
<accession>A0A381T6M5</accession>
<dbReference type="InterPro" id="IPR011659">
    <property type="entry name" value="WD40"/>
</dbReference>
<protein>
    <submittedName>
        <fullName evidence="2">Uncharacterized protein</fullName>
    </submittedName>
</protein>
<dbReference type="Gene3D" id="3.20.20.140">
    <property type="entry name" value="Metal-dependent hydrolases"/>
    <property type="match status" value="1"/>
</dbReference>
<organism evidence="2">
    <name type="scientific">marine metagenome</name>
    <dbReference type="NCBI Taxonomy" id="408172"/>
    <lineage>
        <taxon>unclassified sequences</taxon>
        <taxon>metagenomes</taxon>
        <taxon>ecological metagenomes</taxon>
    </lineage>
</organism>
<comment type="similarity">
    <text evidence="1">Belongs to the TolB family.</text>
</comment>
<dbReference type="Pfam" id="PF07676">
    <property type="entry name" value="PD40"/>
    <property type="match status" value="5"/>
</dbReference>
<dbReference type="PANTHER" id="PTHR36842">
    <property type="entry name" value="PROTEIN TOLB HOMOLOG"/>
    <property type="match status" value="1"/>
</dbReference>